<comment type="caution">
    <text evidence="1">The sequence shown here is derived from an EMBL/GenBank/DDBJ whole genome shotgun (WGS) entry which is preliminary data.</text>
</comment>
<dbReference type="Pfam" id="PF11756">
    <property type="entry name" value="YgbA_NO"/>
    <property type="match status" value="1"/>
</dbReference>
<evidence type="ECO:0000313" key="1">
    <source>
        <dbReference type="EMBL" id="MBC1398026.1"/>
    </source>
</evidence>
<dbReference type="RefSeq" id="WP_036063832.1">
    <property type="nucleotide sequence ID" value="NZ_JAARPY010000003.1"/>
</dbReference>
<dbReference type="NCBIfam" id="NF007714">
    <property type="entry name" value="PRK10410.1-2"/>
    <property type="match status" value="1"/>
</dbReference>
<accession>A0A841YCN3</accession>
<sequence length="106" mass="12504">MRTVNNGPKITQERKTVTAMIELYCKKNHHTQGLCDACQDLQNYAMKRLDFCRFGEEKGTCEKCSVHCYRADYRDKIKQVMRFSGPRMLLHHPVWAVRHVIKNMQS</sequence>
<dbReference type="Proteomes" id="UP000571128">
    <property type="component" value="Unassembled WGS sequence"/>
</dbReference>
<reference evidence="1 2" key="1">
    <citation type="submission" date="2020-03" db="EMBL/GenBank/DDBJ databases">
        <title>Soil Listeria distribution.</title>
        <authorList>
            <person name="Liao J."/>
            <person name="Wiedmann M."/>
        </authorList>
    </citation>
    <scope>NUCLEOTIDE SEQUENCE [LARGE SCALE GENOMIC DNA]</scope>
    <source>
        <strain evidence="1 2">FSL L7-1645</strain>
    </source>
</reference>
<protein>
    <submittedName>
        <fullName evidence="1">Nitrous oxide-stimulated promoter family protein</fullName>
    </submittedName>
</protein>
<evidence type="ECO:0000313" key="2">
    <source>
        <dbReference type="Proteomes" id="UP000571128"/>
    </source>
</evidence>
<dbReference type="InterPro" id="IPR020483">
    <property type="entry name" value="Uncharacterised_YgbA"/>
</dbReference>
<name>A0A841YCN3_9LIST</name>
<gene>
    <name evidence="1" type="ORF">HB844_03980</name>
</gene>
<dbReference type="EMBL" id="JAARPY010000003">
    <property type="protein sequence ID" value="MBC1398026.1"/>
    <property type="molecule type" value="Genomic_DNA"/>
</dbReference>
<organism evidence="1 2">
    <name type="scientific">Listeria fleischmannii</name>
    <dbReference type="NCBI Taxonomy" id="1069827"/>
    <lineage>
        <taxon>Bacteria</taxon>
        <taxon>Bacillati</taxon>
        <taxon>Bacillota</taxon>
        <taxon>Bacilli</taxon>
        <taxon>Bacillales</taxon>
        <taxon>Listeriaceae</taxon>
        <taxon>Listeria</taxon>
    </lineage>
</organism>
<proteinExistence type="predicted"/>
<dbReference type="AlphaFoldDB" id="A0A841YCN3"/>